<dbReference type="AlphaFoldDB" id="A0A6A5BMQ9"/>
<dbReference type="VEuPathDB" id="AmoebaDB:NfTy_067330"/>
<gene>
    <name evidence="1" type="ORF">FDP41_005585</name>
</gene>
<dbReference type="EMBL" id="VFQX01000044">
    <property type="protein sequence ID" value="KAF0975591.1"/>
    <property type="molecule type" value="Genomic_DNA"/>
</dbReference>
<dbReference type="OrthoDB" id="10483085at2759"/>
<dbReference type="VEuPathDB" id="AmoebaDB:NF0023740"/>
<proteinExistence type="predicted"/>
<protein>
    <submittedName>
        <fullName evidence="1">Uncharacterized protein</fullName>
    </submittedName>
</protein>
<reference evidence="1 2" key="1">
    <citation type="journal article" date="2019" name="Sci. Rep.">
        <title>Nanopore sequencing improves the draft genome of the human pathogenic amoeba Naegleria fowleri.</title>
        <authorList>
            <person name="Liechti N."/>
            <person name="Schurch N."/>
            <person name="Bruggmann R."/>
            <person name="Wittwer M."/>
        </authorList>
    </citation>
    <scope>NUCLEOTIDE SEQUENCE [LARGE SCALE GENOMIC DNA]</scope>
    <source>
        <strain evidence="1 2">ATCC 30894</strain>
    </source>
</reference>
<keyword evidence="2" id="KW-1185">Reference proteome</keyword>
<dbReference type="GeneID" id="68112803"/>
<name>A0A6A5BMQ9_NAEFO</name>
<organism evidence="1 2">
    <name type="scientific">Naegleria fowleri</name>
    <name type="common">Brain eating amoeba</name>
    <dbReference type="NCBI Taxonomy" id="5763"/>
    <lineage>
        <taxon>Eukaryota</taxon>
        <taxon>Discoba</taxon>
        <taxon>Heterolobosea</taxon>
        <taxon>Tetramitia</taxon>
        <taxon>Eutetramitia</taxon>
        <taxon>Vahlkampfiidae</taxon>
        <taxon>Naegleria</taxon>
    </lineage>
</organism>
<accession>A0A6A5BMQ9</accession>
<sequence>MSPSSPELISNYFSILMEESIDQDMIDHPKAKTVRKRLGSTPSSGIPKKKNWTNIKSQQQRPVRFDSTKRSIKLMSKCCCCLNHLPAELLIYIFDFTCPFFQMLSEYDKTTTCSTCSTHEQVLVRIIPQFFKLHVAPSEREEHWKLRVVNVHNYADKKRKFLIEDLLENSFMNYLLVNKQCFYRVFVTECSENDSVRLFWEFLGISLQNIHAIAETILCQVPFRPKSWLYLFGGTHISKINDHELIEHVIRLQNSSEHFVELYLNGGKFGLNSSIMDNNNNRSWTSHPMLNFSSNEPWRNYLNFLRRKFKKHTQLVQNPNYIFQVNQTVTLLLTTHHKYSNQFVERQYKMIAKKKYETSSSNMERERMCEFLQLLYEEFKVPLSMSLKQVPWDPRSDRFKIQSEILNTTCLAFETTCEHSQTDLFTTLLSSNILHNDSLTLEEKTLHIVALLFSNSGLLTSLFLTFRLEQLFQLLQMVEEHANNVLTKRVNANDSISHLLQHVMKNIKLLVQREDHVIQTLCQVLSKIWKISNIDISLTSCLNVWIQETCFKLDVFEEEEESLKTFILSTFETIFCQLYSFYRPHEIEQAMERTCENGCRRHMGHVLLENALRNANVFEIVLNTSFHQPTLIGHFHHHMKGFKKRERFKSRQHELNLGGINERTGVFAYLIPSCCCSSNNEEKHSGTSDKIIVEKVLSISFKVRGGVTRNYRVINYKITAKEPSMPLEKLLSRMEVLRKYIGQKKCLEMLKNHPSFVASLKLFMRVEEKSNIVKIMVHRLVELLKEWGMEMMEEEELEKQF</sequence>
<evidence type="ECO:0000313" key="1">
    <source>
        <dbReference type="EMBL" id="KAF0975591.1"/>
    </source>
</evidence>
<dbReference type="VEuPathDB" id="AmoebaDB:FDP41_005585"/>
<dbReference type="RefSeq" id="XP_044560304.1">
    <property type="nucleotide sequence ID" value="XM_044709125.1"/>
</dbReference>
<dbReference type="Proteomes" id="UP000444721">
    <property type="component" value="Unassembled WGS sequence"/>
</dbReference>
<comment type="caution">
    <text evidence="1">The sequence shown here is derived from an EMBL/GenBank/DDBJ whole genome shotgun (WGS) entry which is preliminary data.</text>
</comment>
<evidence type="ECO:0000313" key="2">
    <source>
        <dbReference type="Proteomes" id="UP000444721"/>
    </source>
</evidence>